<feature type="transmembrane region" description="Helical" evidence="2">
    <location>
        <begin position="254"/>
        <end position="276"/>
    </location>
</feature>
<sequence>MPAYAPVHRAPARAPPMPHDRRTPSLRTTPAASGPAQDSSYRAVLGTRHVARLLGGTLIGRLPTGMAPIAILLLVRTEHGSLALAGLLGALHGLAAAVGQPLLARLVDRQGQTRVLVASTLIASAGFLLLPCTGPVRHPVLAALTVLAAGLATPPLEAGLRALWPVLLPDPERRRTALALDSSSQGLVFIAGPLLATSASAIIGAHGALVATAALGLLGSGIVASTAPSRSWVPTAAAGPAHWLGPLRVSGLRVLFAALCGTGVALGAVNVLALAAAERHHAGWLAGVMPAALSVGSMLGGLAYGRRAWAGAPARHLVAASLGFAAGWLPLLNDPVPAVAALVAVLPGTFLAPLLTAAFVTVERLAPDGETTEACAWLIASIGVGQAAGTGLASLANSGGPLLVALVPLAGAYAALWLLRRFNDHLRA</sequence>
<accession>A0A540VZ56</accession>
<dbReference type="EMBL" id="VIGB01000003">
    <property type="protein sequence ID" value="TQF02017.1"/>
    <property type="molecule type" value="Genomic_DNA"/>
</dbReference>
<dbReference type="OrthoDB" id="5243516at2"/>
<dbReference type="PANTHER" id="PTHR23542:SF1">
    <property type="entry name" value="MAJOR FACILITATOR SUPERFAMILY (MFS) PROFILE DOMAIN-CONTAINING PROTEIN"/>
    <property type="match status" value="1"/>
</dbReference>
<feature type="transmembrane region" description="Helical" evidence="2">
    <location>
        <begin position="338"/>
        <end position="362"/>
    </location>
</feature>
<dbReference type="InterPro" id="IPR036259">
    <property type="entry name" value="MFS_trans_sf"/>
</dbReference>
<feature type="transmembrane region" description="Helical" evidence="2">
    <location>
        <begin position="402"/>
        <end position="419"/>
    </location>
</feature>
<protein>
    <submittedName>
        <fullName evidence="3">MFS transporter</fullName>
    </submittedName>
</protein>
<keyword evidence="4" id="KW-1185">Reference proteome</keyword>
<reference evidence="3 4" key="1">
    <citation type="submission" date="2019-06" db="EMBL/GenBank/DDBJ databases">
        <title>Description of Kitasatospora acidophila sp. nov. isolated from pine grove soil, and reclassification of Streptomyces novaecaesareae to Kitasatospora novaeceasareae comb. nov.</title>
        <authorList>
            <person name="Kim M.J."/>
        </authorList>
    </citation>
    <scope>NUCLEOTIDE SEQUENCE [LARGE SCALE GENOMIC DNA]</scope>
    <source>
        <strain evidence="3 4">MMS16-CNU292</strain>
    </source>
</reference>
<feature type="transmembrane region" description="Helical" evidence="2">
    <location>
        <begin position="202"/>
        <end position="224"/>
    </location>
</feature>
<evidence type="ECO:0000256" key="1">
    <source>
        <dbReference type="SAM" id="MobiDB-lite"/>
    </source>
</evidence>
<keyword evidence="2" id="KW-0812">Transmembrane</keyword>
<keyword evidence="2" id="KW-0472">Membrane</keyword>
<dbReference type="PANTHER" id="PTHR23542">
    <property type="match status" value="1"/>
</dbReference>
<dbReference type="SUPFAM" id="SSF103473">
    <property type="entry name" value="MFS general substrate transporter"/>
    <property type="match status" value="1"/>
</dbReference>
<dbReference type="Gene3D" id="1.20.1250.20">
    <property type="entry name" value="MFS general substrate transporter like domains"/>
    <property type="match status" value="1"/>
</dbReference>
<feature type="transmembrane region" description="Helical" evidence="2">
    <location>
        <begin position="81"/>
        <end position="103"/>
    </location>
</feature>
<evidence type="ECO:0000313" key="3">
    <source>
        <dbReference type="EMBL" id="TQF02017.1"/>
    </source>
</evidence>
<keyword evidence="2" id="KW-1133">Transmembrane helix</keyword>
<feature type="transmembrane region" description="Helical" evidence="2">
    <location>
        <begin position="115"/>
        <end position="136"/>
    </location>
</feature>
<evidence type="ECO:0000256" key="2">
    <source>
        <dbReference type="SAM" id="Phobius"/>
    </source>
</evidence>
<dbReference type="InterPro" id="IPR011701">
    <property type="entry name" value="MFS"/>
</dbReference>
<feature type="transmembrane region" description="Helical" evidence="2">
    <location>
        <begin position="316"/>
        <end position="332"/>
    </location>
</feature>
<proteinExistence type="predicted"/>
<feature type="transmembrane region" description="Helical" evidence="2">
    <location>
        <begin position="282"/>
        <end position="304"/>
    </location>
</feature>
<dbReference type="GO" id="GO:0022857">
    <property type="term" value="F:transmembrane transporter activity"/>
    <property type="evidence" value="ECO:0007669"/>
    <property type="project" value="InterPro"/>
</dbReference>
<dbReference type="AlphaFoldDB" id="A0A540VZ56"/>
<name>A0A540VZ56_9ACTN</name>
<feature type="region of interest" description="Disordered" evidence="1">
    <location>
        <begin position="1"/>
        <end position="38"/>
    </location>
</feature>
<comment type="caution">
    <text evidence="3">The sequence shown here is derived from an EMBL/GenBank/DDBJ whole genome shotgun (WGS) entry which is preliminary data.</text>
</comment>
<dbReference type="Pfam" id="PF07690">
    <property type="entry name" value="MFS_1"/>
    <property type="match status" value="1"/>
</dbReference>
<dbReference type="Proteomes" id="UP000319103">
    <property type="component" value="Unassembled WGS sequence"/>
</dbReference>
<organism evidence="3 4">
    <name type="scientific">Kitasatospora acidiphila</name>
    <dbReference type="NCBI Taxonomy" id="2567942"/>
    <lineage>
        <taxon>Bacteria</taxon>
        <taxon>Bacillati</taxon>
        <taxon>Actinomycetota</taxon>
        <taxon>Actinomycetes</taxon>
        <taxon>Kitasatosporales</taxon>
        <taxon>Streptomycetaceae</taxon>
        <taxon>Kitasatospora</taxon>
    </lineage>
</organism>
<feature type="compositionally biased region" description="Polar residues" evidence="1">
    <location>
        <begin position="25"/>
        <end position="38"/>
    </location>
</feature>
<feature type="transmembrane region" description="Helical" evidence="2">
    <location>
        <begin position="58"/>
        <end position="75"/>
    </location>
</feature>
<gene>
    <name evidence="3" type="ORF">E6W39_06665</name>
</gene>
<feature type="transmembrane region" description="Helical" evidence="2">
    <location>
        <begin position="374"/>
        <end position="396"/>
    </location>
</feature>
<evidence type="ECO:0000313" key="4">
    <source>
        <dbReference type="Proteomes" id="UP000319103"/>
    </source>
</evidence>